<gene>
    <name evidence="1" type="ORF">PCON_06486</name>
</gene>
<name>U4L9N4_PYROM</name>
<proteinExistence type="predicted"/>
<accession>U4L9N4</accession>
<organism evidence="1 2">
    <name type="scientific">Pyronema omphalodes (strain CBS 100304)</name>
    <name type="common">Pyronema confluens</name>
    <dbReference type="NCBI Taxonomy" id="1076935"/>
    <lineage>
        <taxon>Eukaryota</taxon>
        <taxon>Fungi</taxon>
        <taxon>Dikarya</taxon>
        <taxon>Ascomycota</taxon>
        <taxon>Pezizomycotina</taxon>
        <taxon>Pezizomycetes</taxon>
        <taxon>Pezizales</taxon>
        <taxon>Pyronemataceae</taxon>
        <taxon>Pyronema</taxon>
    </lineage>
</organism>
<protein>
    <submittedName>
        <fullName evidence="1">Uncharacterized protein</fullName>
    </submittedName>
</protein>
<dbReference type="EMBL" id="HF935320">
    <property type="protein sequence ID" value="CCX06899.1"/>
    <property type="molecule type" value="Genomic_DNA"/>
</dbReference>
<dbReference type="AlphaFoldDB" id="U4L9N4"/>
<dbReference type="Proteomes" id="UP000018144">
    <property type="component" value="Unassembled WGS sequence"/>
</dbReference>
<reference evidence="1 2" key="1">
    <citation type="journal article" date="2013" name="PLoS Genet.">
        <title>The genome and development-dependent transcriptomes of Pyronema confluens: a window into fungal evolution.</title>
        <authorList>
            <person name="Traeger S."/>
            <person name="Altegoer F."/>
            <person name="Freitag M."/>
            <person name="Gabaldon T."/>
            <person name="Kempken F."/>
            <person name="Kumar A."/>
            <person name="Marcet-Houben M."/>
            <person name="Poggeler S."/>
            <person name="Stajich J.E."/>
            <person name="Nowrousian M."/>
        </authorList>
    </citation>
    <scope>NUCLEOTIDE SEQUENCE [LARGE SCALE GENOMIC DNA]</scope>
    <source>
        <strain evidence="2">CBS 100304</strain>
        <tissue evidence="1">Vegetative mycelium</tissue>
    </source>
</reference>
<sequence>MSAELEYDPIRSIQDFPTEESFHRFLISQSFPPYQQYSYLPAAQHFPQWTMYWFALRQHRSNWFEIMVEMEDRLWELHHGDPPVWNDEAPGN</sequence>
<keyword evidence="2" id="KW-1185">Reference proteome</keyword>
<evidence type="ECO:0000313" key="1">
    <source>
        <dbReference type="EMBL" id="CCX06899.1"/>
    </source>
</evidence>
<evidence type="ECO:0000313" key="2">
    <source>
        <dbReference type="Proteomes" id="UP000018144"/>
    </source>
</evidence>